<dbReference type="GO" id="GO:0022857">
    <property type="term" value="F:transmembrane transporter activity"/>
    <property type="evidence" value="ECO:0007669"/>
    <property type="project" value="InterPro"/>
</dbReference>
<feature type="transmembrane region" description="Helical" evidence="5">
    <location>
        <begin position="383"/>
        <end position="404"/>
    </location>
</feature>
<dbReference type="CDD" id="cd17317">
    <property type="entry name" value="MFS_SLC22"/>
    <property type="match status" value="1"/>
</dbReference>
<dbReference type="EMBL" id="CVRI01000017">
    <property type="protein sequence ID" value="CRK90273.1"/>
    <property type="molecule type" value="Genomic_DNA"/>
</dbReference>
<dbReference type="PANTHER" id="PTHR24064">
    <property type="entry name" value="SOLUTE CARRIER FAMILY 22 MEMBER"/>
    <property type="match status" value="1"/>
</dbReference>
<feature type="transmembrane region" description="Helical" evidence="5">
    <location>
        <begin position="21"/>
        <end position="40"/>
    </location>
</feature>
<feature type="transmembrane region" description="Helical" evidence="5">
    <location>
        <begin position="411"/>
        <end position="431"/>
    </location>
</feature>
<protein>
    <submittedName>
        <fullName evidence="7">CLUMA_CG003984, isoform A</fullName>
    </submittedName>
</protein>
<dbReference type="PROSITE" id="PS50850">
    <property type="entry name" value="MFS"/>
    <property type="match status" value="1"/>
</dbReference>
<organism evidence="7 8">
    <name type="scientific">Clunio marinus</name>
    <dbReference type="NCBI Taxonomy" id="568069"/>
    <lineage>
        <taxon>Eukaryota</taxon>
        <taxon>Metazoa</taxon>
        <taxon>Ecdysozoa</taxon>
        <taxon>Arthropoda</taxon>
        <taxon>Hexapoda</taxon>
        <taxon>Insecta</taxon>
        <taxon>Pterygota</taxon>
        <taxon>Neoptera</taxon>
        <taxon>Endopterygota</taxon>
        <taxon>Diptera</taxon>
        <taxon>Nematocera</taxon>
        <taxon>Chironomoidea</taxon>
        <taxon>Chironomidae</taxon>
        <taxon>Clunio</taxon>
    </lineage>
</organism>
<accession>A0A1J1HVV0</accession>
<feature type="transmembrane region" description="Helical" evidence="5">
    <location>
        <begin position="142"/>
        <end position="163"/>
    </location>
</feature>
<feature type="domain" description="Major facilitator superfamily (MFS) profile" evidence="6">
    <location>
        <begin position="88"/>
        <end position="522"/>
    </location>
</feature>
<dbReference type="InterPro" id="IPR036259">
    <property type="entry name" value="MFS_trans_sf"/>
</dbReference>
<dbReference type="OrthoDB" id="3936150at2759"/>
<dbReference type="SUPFAM" id="SSF103473">
    <property type="entry name" value="MFS general substrate transporter"/>
    <property type="match status" value="1"/>
</dbReference>
<dbReference type="Gene3D" id="1.20.1250.20">
    <property type="entry name" value="MFS general substrate transporter like domains"/>
    <property type="match status" value="1"/>
</dbReference>
<keyword evidence="8" id="KW-1185">Reference proteome</keyword>
<feature type="transmembrane region" description="Helical" evidence="5">
    <location>
        <begin position="194"/>
        <end position="216"/>
    </location>
</feature>
<evidence type="ECO:0000256" key="4">
    <source>
        <dbReference type="ARBA" id="ARBA00023136"/>
    </source>
</evidence>
<sequence>MDFDKILEEIGDFGRYQKIKYYLLCLPVFFAAANSLSYVFTVGHQHYRCLIPECESAETAHYDTNWLPHALPGEIQLDGTYKIDHCNRFKPIVNGSKYFGETCSVLMFSKETIKCNQWVFDKSSYTIAEAWNIVCEENKWKLALVGTAHFAGVIVGSLWMAFGDHLGRKITLILATFFMSLTGIGQALSTSYEMFVTFAFLNAVGLSGIYPLAFIMGLEMVGKTKRGVAGIICNYFYSIGVALLGVMAYFYTNYIVLQLLISIPPMILFIYYWIIPESVRWLLAKNKNKRAIKIIEKAAEVNGTKISEETLKNFRELEVAEENSSANKRIDESKSEIFPALREMLTTPVMVLRILILLYNFAVNALIYFGLSLNSVSLSGNKYFNFVLVSLVEIPGYYVGLLAIEKFGRVPTFSGAMFICGITCALCGYADVLWLQIALFLIGKLGITCSFSVTYIHSSEMMPTVIRSSCIGFFATMSRVGSLASPFAPFLEIYYKPLPYLVFGFLAFVGGILYLYLPETLNRKLPNTVEEAMRIRFQADLNGETPLNEKVTKPE</sequence>
<feature type="transmembrane region" description="Helical" evidence="5">
    <location>
        <begin position="437"/>
        <end position="458"/>
    </location>
</feature>
<comment type="subcellular location">
    <subcellularLocation>
        <location evidence="1">Membrane</location>
        <topology evidence="1">Multi-pass membrane protein</topology>
    </subcellularLocation>
</comment>
<dbReference type="Proteomes" id="UP000183832">
    <property type="component" value="Unassembled WGS sequence"/>
</dbReference>
<feature type="transmembrane region" description="Helical" evidence="5">
    <location>
        <begin position="351"/>
        <end position="371"/>
    </location>
</feature>
<proteinExistence type="predicted"/>
<dbReference type="AlphaFoldDB" id="A0A1J1HVV0"/>
<dbReference type="InterPro" id="IPR020846">
    <property type="entry name" value="MFS_dom"/>
</dbReference>
<feature type="transmembrane region" description="Helical" evidence="5">
    <location>
        <begin position="255"/>
        <end position="275"/>
    </location>
</feature>
<feature type="transmembrane region" description="Helical" evidence="5">
    <location>
        <begin position="228"/>
        <end position="249"/>
    </location>
</feature>
<keyword evidence="2 5" id="KW-0812">Transmembrane</keyword>
<evidence type="ECO:0000256" key="1">
    <source>
        <dbReference type="ARBA" id="ARBA00004141"/>
    </source>
</evidence>
<keyword evidence="3 5" id="KW-1133">Transmembrane helix</keyword>
<dbReference type="STRING" id="568069.A0A1J1HVV0"/>
<dbReference type="GO" id="GO:0016020">
    <property type="term" value="C:membrane"/>
    <property type="evidence" value="ECO:0007669"/>
    <property type="project" value="UniProtKB-SubCell"/>
</dbReference>
<evidence type="ECO:0000313" key="8">
    <source>
        <dbReference type="Proteomes" id="UP000183832"/>
    </source>
</evidence>
<name>A0A1J1HVV0_9DIPT</name>
<feature type="transmembrane region" description="Helical" evidence="5">
    <location>
        <begin position="470"/>
        <end position="491"/>
    </location>
</feature>
<evidence type="ECO:0000256" key="3">
    <source>
        <dbReference type="ARBA" id="ARBA00022989"/>
    </source>
</evidence>
<dbReference type="InterPro" id="IPR005828">
    <property type="entry name" value="MFS_sugar_transport-like"/>
</dbReference>
<feature type="transmembrane region" description="Helical" evidence="5">
    <location>
        <begin position="170"/>
        <end position="188"/>
    </location>
</feature>
<evidence type="ECO:0000256" key="5">
    <source>
        <dbReference type="SAM" id="Phobius"/>
    </source>
</evidence>
<feature type="transmembrane region" description="Helical" evidence="5">
    <location>
        <begin position="497"/>
        <end position="517"/>
    </location>
</feature>
<keyword evidence="4 5" id="KW-0472">Membrane</keyword>
<gene>
    <name evidence="7" type="ORF">CLUMA_CG003984</name>
</gene>
<evidence type="ECO:0000259" key="6">
    <source>
        <dbReference type="PROSITE" id="PS50850"/>
    </source>
</evidence>
<evidence type="ECO:0000256" key="2">
    <source>
        <dbReference type="ARBA" id="ARBA00022692"/>
    </source>
</evidence>
<reference evidence="7 8" key="1">
    <citation type="submission" date="2015-04" db="EMBL/GenBank/DDBJ databases">
        <authorList>
            <person name="Syromyatnikov M.Y."/>
            <person name="Popov V.N."/>
        </authorList>
    </citation>
    <scope>NUCLEOTIDE SEQUENCE [LARGE SCALE GENOMIC DNA]</scope>
</reference>
<evidence type="ECO:0000313" key="7">
    <source>
        <dbReference type="EMBL" id="CRK90273.1"/>
    </source>
</evidence>
<dbReference type="Pfam" id="PF00083">
    <property type="entry name" value="Sugar_tr"/>
    <property type="match status" value="1"/>
</dbReference>